<dbReference type="InterPro" id="IPR007995">
    <property type="entry name" value="DUF742"/>
</dbReference>
<evidence type="ECO:0008006" key="3">
    <source>
        <dbReference type="Google" id="ProtNLM"/>
    </source>
</evidence>
<reference evidence="1 2" key="1">
    <citation type="submission" date="2023-07" db="EMBL/GenBank/DDBJ databases">
        <title>Comparative genomics of wheat-associated soil bacteria to identify genetic determinants of phenazine resistance.</title>
        <authorList>
            <person name="Mouncey N."/>
        </authorList>
    </citation>
    <scope>NUCLEOTIDE SEQUENCE [LARGE SCALE GENOMIC DNA]</scope>
    <source>
        <strain evidence="1 2">W2I16</strain>
    </source>
</reference>
<proteinExistence type="predicted"/>
<name>A0ABU0RHQ1_9ACTN</name>
<protein>
    <recommendedName>
        <fullName evidence="3">DUF742 domain-containing protein</fullName>
    </recommendedName>
</protein>
<evidence type="ECO:0000313" key="2">
    <source>
        <dbReference type="Proteomes" id="UP001223072"/>
    </source>
</evidence>
<dbReference type="PANTHER" id="PTHR36221">
    <property type="entry name" value="DUF742 DOMAIN-CONTAINING PROTEIN"/>
    <property type="match status" value="1"/>
</dbReference>
<gene>
    <name evidence="1" type="ORF">QFZ49_000614</name>
</gene>
<dbReference type="RefSeq" id="WP_307624892.1">
    <property type="nucleotide sequence ID" value="NZ_JAUSZS010000002.1"/>
</dbReference>
<dbReference type="Pfam" id="PF05331">
    <property type="entry name" value="DUF742"/>
    <property type="match status" value="1"/>
</dbReference>
<accession>A0ABU0RHQ1</accession>
<comment type="caution">
    <text evidence="1">The sequence shown here is derived from an EMBL/GenBank/DDBJ whole genome shotgun (WGS) entry which is preliminary data.</text>
</comment>
<dbReference type="EMBL" id="JAUSZS010000002">
    <property type="protein sequence ID" value="MDQ0930707.1"/>
    <property type="molecule type" value="Genomic_DNA"/>
</dbReference>
<sequence length="126" mass="13565">MNAHGEETPVTVTSDFVRSYVITGGRRLPTADDLSLHTLVTLAPDREMPLGASPEVRAIWDLCAGGYLSVAEVAAHLSLPVGVARLLLTDLFEQGHLLRRAAPPRAQSVDRGIIEKVLHGLESLYG</sequence>
<organism evidence="1 2">
    <name type="scientific">Streptomyces turgidiscabies</name>
    <dbReference type="NCBI Taxonomy" id="85558"/>
    <lineage>
        <taxon>Bacteria</taxon>
        <taxon>Bacillati</taxon>
        <taxon>Actinomycetota</taxon>
        <taxon>Actinomycetes</taxon>
        <taxon>Kitasatosporales</taxon>
        <taxon>Streptomycetaceae</taxon>
        <taxon>Streptomyces</taxon>
    </lineage>
</organism>
<dbReference type="Proteomes" id="UP001223072">
    <property type="component" value="Unassembled WGS sequence"/>
</dbReference>
<dbReference type="PANTHER" id="PTHR36221:SF1">
    <property type="entry name" value="DUF742 DOMAIN-CONTAINING PROTEIN"/>
    <property type="match status" value="1"/>
</dbReference>
<keyword evidence="2" id="KW-1185">Reference proteome</keyword>
<evidence type="ECO:0000313" key="1">
    <source>
        <dbReference type="EMBL" id="MDQ0930707.1"/>
    </source>
</evidence>